<comment type="caution">
    <text evidence="3">The sequence shown here is derived from an EMBL/GenBank/DDBJ whole genome shotgun (WGS) entry which is preliminary data.</text>
</comment>
<evidence type="ECO:0000259" key="2">
    <source>
        <dbReference type="Pfam" id="PF08241"/>
    </source>
</evidence>
<feature type="domain" description="Methyltransferase type 11" evidence="2">
    <location>
        <begin position="100"/>
        <end position="192"/>
    </location>
</feature>
<protein>
    <recommendedName>
        <fullName evidence="2">Methyltransferase type 11 domain-containing protein</fullName>
    </recommendedName>
</protein>
<dbReference type="CDD" id="cd02440">
    <property type="entry name" value="AdoMet_MTases"/>
    <property type="match status" value="1"/>
</dbReference>
<dbReference type="PANTHER" id="PTHR43861:SF1">
    <property type="entry name" value="TRANS-ACONITATE 2-METHYLTRANSFERASE"/>
    <property type="match status" value="1"/>
</dbReference>
<dbReference type="Gene3D" id="3.40.50.150">
    <property type="entry name" value="Vaccinia Virus protein VP39"/>
    <property type="match status" value="1"/>
</dbReference>
<evidence type="ECO:0000313" key="4">
    <source>
        <dbReference type="Proteomes" id="UP000645217"/>
    </source>
</evidence>
<dbReference type="GO" id="GO:0008757">
    <property type="term" value="F:S-adenosylmethionine-dependent methyltransferase activity"/>
    <property type="evidence" value="ECO:0007669"/>
    <property type="project" value="InterPro"/>
</dbReference>
<gene>
    <name evidence="3" type="ORF">GCM10007964_05220</name>
</gene>
<proteinExistence type="predicted"/>
<dbReference type="PANTHER" id="PTHR43861">
    <property type="entry name" value="TRANS-ACONITATE 2-METHYLTRANSFERASE-RELATED"/>
    <property type="match status" value="1"/>
</dbReference>
<dbReference type="AlphaFoldDB" id="A0A917QRS3"/>
<organism evidence="3 4">
    <name type="scientific">Sphaerisporangium melleum</name>
    <dbReference type="NCBI Taxonomy" id="321316"/>
    <lineage>
        <taxon>Bacteria</taxon>
        <taxon>Bacillati</taxon>
        <taxon>Actinomycetota</taxon>
        <taxon>Actinomycetes</taxon>
        <taxon>Streptosporangiales</taxon>
        <taxon>Streptosporangiaceae</taxon>
        <taxon>Sphaerisporangium</taxon>
    </lineage>
</organism>
<accession>A0A917QRS3</accession>
<dbReference type="InterPro" id="IPR013216">
    <property type="entry name" value="Methyltransf_11"/>
</dbReference>
<keyword evidence="4" id="KW-1185">Reference proteome</keyword>
<feature type="compositionally biased region" description="Pro residues" evidence="1">
    <location>
        <begin position="314"/>
        <end position="325"/>
    </location>
</feature>
<dbReference type="Proteomes" id="UP000645217">
    <property type="component" value="Unassembled WGS sequence"/>
</dbReference>
<feature type="region of interest" description="Disordered" evidence="1">
    <location>
        <begin position="311"/>
        <end position="341"/>
    </location>
</feature>
<reference evidence="3" key="1">
    <citation type="journal article" date="2014" name="Int. J. Syst. Evol. Microbiol.">
        <title>Complete genome sequence of Corynebacterium casei LMG S-19264T (=DSM 44701T), isolated from a smear-ripened cheese.</title>
        <authorList>
            <consortium name="US DOE Joint Genome Institute (JGI-PGF)"/>
            <person name="Walter F."/>
            <person name="Albersmeier A."/>
            <person name="Kalinowski J."/>
            <person name="Ruckert C."/>
        </authorList>
    </citation>
    <scope>NUCLEOTIDE SEQUENCE</scope>
    <source>
        <strain evidence="3">JCM 13064</strain>
    </source>
</reference>
<dbReference type="SUPFAM" id="SSF53335">
    <property type="entry name" value="S-adenosyl-L-methionine-dependent methyltransferases"/>
    <property type="match status" value="1"/>
</dbReference>
<dbReference type="EMBL" id="BMNT01000002">
    <property type="protein sequence ID" value="GGK65125.1"/>
    <property type="molecule type" value="Genomic_DNA"/>
</dbReference>
<name>A0A917QRS3_9ACTN</name>
<reference evidence="3" key="2">
    <citation type="submission" date="2020-09" db="EMBL/GenBank/DDBJ databases">
        <authorList>
            <person name="Sun Q."/>
            <person name="Ohkuma M."/>
        </authorList>
    </citation>
    <scope>NUCLEOTIDE SEQUENCE</scope>
    <source>
        <strain evidence="3">JCM 13064</strain>
    </source>
</reference>
<dbReference type="InterPro" id="IPR029063">
    <property type="entry name" value="SAM-dependent_MTases_sf"/>
</dbReference>
<sequence length="341" mass="36591">MRKAMAGVRGPRTCACVGPGRGRARGRGRGRAVHALMLGAVGTERVAQLEYSEFQAAMLDEAKRRRKAAKIIAVLAHFLGRDPAPAGDGPGVLDGLTVADIGCSAGFIADELAAAGARHALGVDIDVPGLRKADERFGSRVEFLCADGTALPFPDGSVDVLVLNHIYEHVVDPDAVVGELHRVLSDDGVLYLGLGNRLGVMEPHYKLPFLSYLPPSPADRYVRAFGRADHYYERFRTRGGLRRMLAGFHVWDYSFPVLASPERFAGGELFSGAVGRVAQGTLARTPRTVLRALLPIVPTYLWVATKTPRAPLGPALPQPPEPVRTPPVRTAAEGTRAGRGR</sequence>
<dbReference type="Pfam" id="PF08241">
    <property type="entry name" value="Methyltransf_11"/>
    <property type="match status" value="1"/>
</dbReference>
<evidence type="ECO:0000256" key="1">
    <source>
        <dbReference type="SAM" id="MobiDB-lite"/>
    </source>
</evidence>
<evidence type="ECO:0000313" key="3">
    <source>
        <dbReference type="EMBL" id="GGK65125.1"/>
    </source>
</evidence>